<evidence type="ECO:0000256" key="1">
    <source>
        <dbReference type="ARBA" id="ARBA00023125"/>
    </source>
</evidence>
<gene>
    <name evidence="3" type="ORF">FRZ61_33410</name>
</gene>
<organism evidence="3 4">
    <name type="scientific">Hypericibacter adhaerens</name>
    <dbReference type="NCBI Taxonomy" id="2602016"/>
    <lineage>
        <taxon>Bacteria</taxon>
        <taxon>Pseudomonadati</taxon>
        <taxon>Pseudomonadota</taxon>
        <taxon>Alphaproteobacteria</taxon>
        <taxon>Rhodospirillales</taxon>
        <taxon>Dongiaceae</taxon>
        <taxon>Hypericibacter</taxon>
    </lineage>
</organism>
<dbReference type="Pfam" id="PF01939">
    <property type="entry name" value="NucS_C"/>
    <property type="match status" value="1"/>
</dbReference>
<sequence length="311" mass="34674">MSASRSYYRIMLGAKSSAAQQCHEEKWFGGGWGIAHDLTSELTENWREFNAKFIPVYLNNNPGKSKVAAGLACGMLHTICKGIQQGDIVLCPDGKGSYWAGTVVSDYFYTPGEKLPHRRHVEWFPKAIARSEMSEALRNSTGAIGTVSDITKHAQEIEGFLAGNASPKLIATDELVEDPSIFALESHLEDFLVENWVSTELGKNYDIFREDGEAAGQQYPTDTGPIDILALRKDKKELLVVELKKGRASDAVVGQIQRYMGYVLDELAEPDQTVRGCIIALEDDLRLRRALRAANNIDFYRYQVSFKLFKG</sequence>
<dbReference type="AlphaFoldDB" id="A0A5J6N3H5"/>
<dbReference type="InterPro" id="IPR002793">
    <property type="entry name" value="Endonuclease_NucS"/>
</dbReference>
<keyword evidence="4" id="KW-1185">Reference proteome</keyword>
<evidence type="ECO:0000313" key="4">
    <source>
        <dbReference type="Proteomes" id="UP000325797"/>
    </source>
</evidence>
<protein>
    <recommendedName>
        <fullName evidence="2">Endonuclease NucS C-terminal domain-containing protein</fullName>
    </recommendedName>
</protein>
<keyword evidence="1" id="KW-0238">DNA-binding</keyword>
<proteinExistence type="predicted"/>
<accession>A0A5J6N3H5</accession>
<dbReference type="InterPro" id="IPR048301">
    <property type="entry name" value="NucS_C"/>
</dbReference>
<name>A0A5J6N3H5_9PROT</name>
<dbReference type="Proteomes" id="UP000325797">
    <property type="component" value="Chromosome"/>
</dbReference>
<dbReference type="GO" id="GO:0003677">
    <property type="term" value="F:DNA binding"/>
    <property type="evidence" value="ECO:0007669"/>
    <property type="project" value="UniProtKB-KW"/>
</dbReference>
<dbReference type="KEGG" id="hadh:FRZ61_33410"/>
<dbReference type="CDD" id="cd22341">
    <property type="entry name" value="NucS-like"/>
    <property type="match status" value="1"/>
</dbReference>
<dbReference type="InterPro" id="IPR011856">
    <property type="entry name" value="tRNA_endonuc-like_dom_sf"/>
</dbReference>
<dbReference type="EMBL" id="CP042582">
    <property type="protein sequence ID" value="QEX23403.1"/>
    <property type="molecule type" value="Genomic_DNA"/>
</dbReference>
<evidence type="ECO:0000313" key="3">
    <source>
        <dbReference type="EMBL" id="QEX23403.1"/>
    </source>
</evidence>
<dbReference type="OrthoDB" id="7340968at2"/>
<dbReference type="GO" id="GO:0004519">
    <property type="term" value="F:endonuclease activity"/>
    <property type="evidence" value="ECO:0007669"/>
    <property type="project" value="InterPro"/>
</dbReference>
<reference evidence="3 4" key="1">
    <citation type="submission" date="2019-08" db="EMBL/GenBank/DDBJ databases">
        <title>Hyperibacter terrae gen. nov., sp. nov. and Hyperibacter viscosus sp. nov., two new members in the family Rhodospirillaceae isolated from the rhizosphere of Hypericum perforatum.</title>
        <authorList>
            <person name="Noviana Z."/>
        </authorList>
    </citation>
    <scope>NUCLEOTIDE SEQUENCE [LARGE SCALE GENOMIC DNA]</scope>
    <source>
        <strain evidence="3 4">R5959</strain>
    </source>
</reference>
<evidence type="ECO:0000259" key="2">
    <source>
        <dbReference type="Pfam" id="PF01939"/>
    </source>
</evidence>
<dbReference type="Gene3D" id="3.40.1350.10">
    <property type="match status" value="1"/>
</dbReference>
<feature type="domain" description="Endonuclease NucS C-terminal" evidence="2">
    <location>
        <begin position="212"/>
        <end position="281"/>
    </location>
</feature>